<feature type="region of interest" description="Disordered" evidence="1">
    <location>
        <begin position="220"/>
        <end position="240"/>
    </location>
</feature>
<name>A0AA35Z1Y6_LACSI</name>
<evidence type="ECO:0000313" key="3">
    <source>
        <dbReference type="Proteomes" id="UP001177003"/>
    </source>
</evidence>
<accession>A0AA35Z1Y6</accession>
<dbReference type="AlphaFoldDB" id="A0AA35Z1Y6"/>
<keyword evidence="3" id="KW-1185">Reference proteome</keyword>
<gene>
    <name evidence="2" type="ORF">LSALG_LOCUS23909</name>
</gene>
<sequence length="290" mass="32942">MDLDFNFSKFVFNEMKSNLEWKKKDVFLMYPRFLQMIIDDQHLDLERTVETLDTQSLGPKSFGLTKQNRKGSKIVFRGTNPLVKFGKFAENEEASVFQNIPNVEPENAPVAEAGSIHVPEPEVVFDVIPRVATMMEEHVPVLNDDDDDDDDDREGDDEEGEARCLNDEDFMFDFELSDDQRRSFLKFHKVDDVVSSPTETRGDINIFKLLLQTPAHMAERPSFSQESFEPGSSSDPSSYSVPLAAHDAISERHARFLARENVNPAPNGKGISTGAWISDDEYQTIVELKE</sequence>
<evidence type="ECO:0000313" key="2">
    <source>
        <dbReference type="EMBL" id="CAI9284378.1"/>
    </source>
</evidence>
<proteinExistence type="predicted"/>
<evidence type="ECO:0000256" key="1">
    <source>
        <dbReference type="SAM" id="MobiDB-lite"/>
    </source>
</evidence>
<feature type="compositionally biased region" description="Low complexity" evidence="1">
    <location>
        <begin position="227"/>
        <end position="240"/>
    </location>
</feature>
<reference evidence="2" key="1">
    <citation type="submission" date="2023-04" db="EMBL/GenBank/DDBJ databases">
        <authorList>
            <person name="Vijverberg K."/>
            <person name="Xiong W."/>
            <person name="Schranz E."/>
        </authorList>
    </citation>
    <scope>NUCLEOTIDE SEQUENCE</scope>
</reference>
<feature type="region of interest" description="Disordered" evidence="1">
    <location>
        <begin position="139"/>
        <end position="163"/>
    </location>
</feature>
<dbReference type="Proteomes" id="UP001177003">
    <property type="component" value="Chromosome 5"/>
</dbReference>
<protein>
    <submittedName>
        <fullName evidence="2">Uncharacterized protein</fullName>
    </submittedName>
</protein>
<organism evidence="2 3">
    <name type="scientific">Lactuca saligna</name>
    <name type="common">Willowleaf lettuce</name>
    <dbReference type="NCBI Taxonomy" id="75948"/>
    <lineage>
        <taxon>Eukaryota</taxon>
        <taxon>Viridiplantae</taxon>
        <taxon>Streptophyta</taxon>
        <taxon>Embryophyta</taxon>
        <taxon>Tracheophyta</taxon>
        <taxon>Spermatophyta</taxon>
        <taxon>Magnoliopsida</taxon>
        <taxon>eudicotyledons</taxon>
        <taxon>Gunneridae</taxon>
        <taxon>Pentapetalae</taxon>
        <taxon>asterids</taxon>
        <taxon>campanulids</taxon>
        <taxon>Asterales</taxon>
        <taxon>Asteraceae</taxon>
        <taxon>Cichorioideae</taxon>
        <taxon>Cichorieae</taxon>
        <taxon>Lactucinae</taxon>
        <taxon>Lactuca</taxon>
    </lineage>
</organism>
<feature type="compositionally biased region" description="Acidic residues" evidence="1">
    <location>
        <begin position="143"/>
        <end position="160"/>
    </location>
</feature>
<dbReference type="EMBL" id="OX465081">
    <property type="protein sequence ID" value="CAI9284378.1"/>
    <property type="molecule type" value="Genomic_DNA"/>
</dbReference>